<proteinExistence type="predicted"/>
<dbReference type="InterPro" id="IPR005122">
    <property type="entry name" value="Uracil-DNA_glycosylase-like"/>
</dbReference>
<comment type="caution">
    <text evidence="10">The sequence shown here is derived from an EMBL/GenBank/DDBJ whole genome shotgun (WGS) entry which is preliminary data.</text>
</comment>
<dbReference type="AlphaFoldDB" id="A0A511XH28"/>
<dbReference type="PANTHER" id="PTHR33693">
    <property type="entry name" value="TYPE-5 URACIL-DNA GLYCOSYLASE"/>
    <property type="match status" value="1"/>
</dbReference>
<dbReference type="GO" id="GO:0097506">
    <property type="term" value="F:deaminated base DNA N-glycosylase activity"/>
    <property type="evidence" value="ECO:0007669"/>
    <property type="project" value="UniProtKB-ARBA"/>
</dbReference>
<dbReference type="GO" id="GO:0051539">
    <property type="term" value="F:4 iron, 4 sulfur cluster binding"/>
    <property type="evidence" value="ECO:0007669"/>
    <property type="project" value="UniProtKB-KW"/>
</dbReference>
<evidence type="ECO:0000256" key="2">
    <source>
        <dbReference type="ARBA" id="ARBA00022723"/>
    </source>
</evidence>
<protein>
    <submittedName>
        <fullName evidence="10">DNA polymerase</fullName>
    </submittedName>
</protein>
<reference evidence="10 11" key="1">
    <citation type="submission" date="2019-07" db="EMBL/GenBank/DDBJ databases">
        <title>Whole genome shotgun sequence of Acetobacter oeni NBRC 105207.</title>
        <authorList>
            <person name="Hosoyama A."/>
            <person name="Uohara A."/>
            <person name="Ohji S."/>
            <person name="Ichikawa N."/>
        </authorList>
    </citation>
    <scope>NUCLEOTIDE SEQUENCE [LARGE SCALE GENOMIC DNA]</scope>
    <source>
        <strain evidence="10 11">NBRC 105207</strain>
    </source>
</reference>
<dbReference type="OrthoDB" id="5290748at2"/>
<dbReference type="InterPro" id="IPR036895">
    <property type="entry name" value="Uracil-DNA_glycosylase-like_sf"/>
</dbReference>
<evidence type="ECO:0000256" key="4">
    <source>
        <dbReference type="ARBA" id="ARBA00022801"/>
    </source>
</evidence>
<feature type="compositionally biased region" description="Basic and acidic residues" evidence="8">
    <location>
        <begin position="74"/>
        <end position="92"/>
    </location>
</feature>
<dbReference type="GO" id="GO:0006281">
    <property type="term" value="P:DNA repair"/>
    <property type="evidence" value="ECO:0007669"/>
    <property type="project" value="UniProtKB-KW"/>
</dbReference>
<keyword evidence="7" id="KW-0234">DNA repair</keyword>
<dbReference type="SMART" id="SM00987">
    <property type="entry name" value="UreE_C"/>
    <property type="match status" value="1"/>
</dbReference>
<dbReference type="GO" id="GO:0046872">
    <property type="term" value="F:metal ion binding"/>
    <property type="evidence" value="ECO:0007669"/>
    <property type="project" value="UniProtKB-KW"/>
</dbReference>
<evidence type="ECO:0000256" key="5">
    <source>
        <dbReference type="ARBA" id="ARBA00023004"/>
    </source>
</evidence>
<dbReference type="EMBL" id="BJYG01000003">
    <property type="protein sequence ID" value="GEN62211.1"/>
    <property type="molecule type" value="Genomic_DNA"/>
</dbReference>
<dbReference type="Pfam" id="PF03167">
    <property type="entry name" value="UDG"/>
    <property type="match status" value="1"/>
</dbReference>
<organism evidence="10 11">
    <name type="scientific">Acetobacter oeni</name>
    <dbReference type="NCBI Taxonomy" id="304077"/>
    <lineage>
        <taxon>Bacteria</taxon>
        <taxon>Pseudomonadati</taxon>
        <taxon>Pseudomonadota</taxon>
        <taxon>Alphaproteobacteria</taxon>
        <taxon>Acetobacterales</taxon>
        <taxon>Acetobacteraceae</taxon>
        <taxon>Acetobacter</taxon>
    </lineage>
</organism>
<evidence type="ECO:0000313" key="10">
    <source>
        <dbReference type="EMBL" id="GEN62211.1"/>
    </source>
</evidence>
<dbReference type="PANTHER" id="PTHR33693:SF1">
    <property type="entry name" value="TYPE-4 URACIL-DNA GLYCOSYLASE"/>
    <property type="match status" value="1"/>
</dbReference>
<feature type="domain" description="Uracil-DNA glycosylase-like" evidence="9">
    <location>
        <begin position="139"/>
        <end position="301"/>
    </location>
</feature>
<evidence type="ECO:0000256" key="6">
    <source>
        <dbReference type="ARBA" id="ARBA00023014"/>
    </source>
</evidence>
<dbReference type="CDD" id="cd10030">
    <property type="entry name" value="UDG-F4_TTUDGA_SPO1dp_like"/>
    <property type="match status" value="1"/>
</dbReference>
<dbReference type="Gene3D" id="3.40.470.10">
    <property type="entry name" value="Uracil-DNA glycosylase-like domain"/>
    <property type="match status" value="1"/>
</dbReference>
<evidence type="ECO:0000256" key="7">
    <source>
        <dbReference type="ARBA" id="ARBA00023204"/>
    </source>
</evidence>
<keyword evidence="1" id="KW-0004">4Fe-4S</keyword>
<dbReference type="Proteomes" id="UP000321746">
    <property type="component" value="Unassembled WGS sequence"/>
</dbReference>
<keyword evidence="2" id="KW-0479">Metal-binding</keyword>
<evidence type="ECO:0000259" key="9">
    <source>
        <dbReference type="SMART" id="SM00986"/>
    </source>
</evidence>
<feature type="region of interest" description="Disordered" evidence="8">
    <location>
        <begin position="50"/>
        <end position="101"/>
    </location>
</feature>
<evidence type="ECO:0000256" key="8">
    <source>
        <dbReference type="SAM" id="MobiDB-lite"/>
    </source>
</evidence>
<accession>A0A511XH28</accession>
<evidence type="ECO:0000256" key="1">
    <source>
        <dbReference type="ARBA" id="ARBA00022485"/>
    </source>
</evidence>
<keyword evidence="11" id="KW-1185">Reference proteome</keyword>
<keyword evidence="3" id="KW-0227">DNA damage</keyword>
<keyword evidence="4" id="KW-0378">Hydrolase</keyword>
<dbReference type="SMART" id="SM00986">
    <property type="entry name" value="UDG"/>
    <property type="match status" value="1"/>
</dbReference>
<dbReference type="SUPFAM" id="SSF52141">
    <property type="entry name" value="Uracil-DNA glycosylase-like"/>
    <property type="match status" value="1"/>
</dbReference>
<keyword evidence="6" id="KW-0411">Iron-sulfur</keyword>
<evidence type="ECO:0000256" key="3">
    <source>
        <dbReference type="ARBA" id="ARBA00022763"/>
    </source>
</evidence>
<dbReference type="InterPro" id="IPR051536">
    <property type="entry name" value="UDG_Type-4/5"/>
</dbReference>
<evidence type="ECO:0000313" key="11">
    <source>
        <dbReference type="Proteomes" id="UP000321746"/>
    </source>
</evidence>
<name>A0A511XH28_9PROT</name>
<keyword evidence="5" id="KW-0408">Iron</keyword>
<gene>
    <name evidence="10" type="ORF">AOE01nite_04350</name>
</gene>
<sequence length="315" mass="32993">MDGVMDTETARTLLRLQIEWGVDVDLDDVPHDRFAESAAEMARRAAASREALQAGGGASERDASGSAGLSDVGRYAERPGDGGGFREAERAGSGRSGAGRPAVPVVADLSGISTPEALAQATEAFEGCVLRGTATHSVLPRGPVGARVMVIGDAPDEDEDRSGVPFSGLAGSLLDKMLTSIRLDREQLVLAAAVPWRPPGGRAPSPAEVAACLPLLLKSIAVYRPERLLLCGGLATRMILGAASTETTAGLSVNPARLRGAWRETEWGEEWGPRRPALAIRHPLQLRASAAARREIWNDLLLLAVTLDGLNGSGT</sequence>